<dbReference type="Proteomes" id="UP000242180">
    <property type="component" value="Unassembled WGS sequence"/>
</dbReference>
<dbReference type="GO" id="GO:0000993">
    <property type="term" value="F:RNA polymerase II complex binding"/>
    <property type="evidence" value="ECO:0007669"/>
    <property type="project" value="TreeGrafter"/>
</dbReference>
<proteinExistence type="inferred from homology"/>
<accession>A0A1X2GZL4</accession>
<dbReference type="FunCoup" id="A0A1X2GZL4">
    <property type="interactions" value="88"/>
</dbReference>
<comment type="similarity">
    <text evidence="2">Belongs to the CDC73 family.</text>
</comment>
<gene>
    <name evidence="8" type="ORF">BCR43DRAFT_528309</name>
</gene>
<dbReference type="PANTHER" id="PTHR12466">
    <property type="entry name" value="CDC73 DOMAIN PROTEIN"/>
    <property type="match status" value="1"/>
</dbReference>
<dbReference type="Gene3D" id="3.40.50.11990">
    <property type="entry name" value="RNA polymerase II accessory factor, Cdc73 C-terminal domain"/>
    <property type="match status" value="1"/>
</dbReference>
<evidence type="ECO:0000256" key="4">
    <source>
        <dbReference type="ARBA" id="ARBA00023242"/>
    </source>
</evidence>
<evidence type="ECO:0000313" key="8">
    <source>
        <dbReference type="EMBL" id="ORY89986.1"/>
    </source>
</evidence>
<evidence type="ECO:0000256" key="3">
    <source>
        <dbReference type="ARBA" id="ARBA00023163"/>
    </source>
</evidence>
<dbReference type="GO" id="GO:0032968">
    <property type="term" value="P:positive regulation of transcription elongation by RNA polymerase II"/>
    <property type="evidence" value="ECO:0007669"/>
    <property type="project" value="TreeGrafter"/>
</dbReference>
<dbReference type="InterPro" id="IPR031336">
    <property type="entry name" value="CDC73_C"/>
</dbReference>
<dbReference type="InterPro" id="IPR032041">
    <property type="entry name" value="Cdc73_N"/>
</dbReference>
<feature type="domain" description="Cell division control protein 73 C-terminal" evidence="6">
    <location>
        <begin position="210"/>
        <end position="360"/>
    </location>
</feature>
<dbReference type="Pfam" id="PF16050">
    <property type="entry name" value="CDC73_N"/>
    <property type="match status" value="1"/>
</dbReference>
<keyword evidence="9" id="KW-1185">Reference proteome</keyword>
<name>A0A1X2GZL4_SYNRA</name>
<dbReference type="Pfam" id="PF05179">
    <property type="entry name" value="CDC73_C"/>
    <property type="match status" value="1"/>
</dbReference>
<dbReference type="EMBL" id="MCGN01000013">
    <property type="protein sequence ID" value="ORY89986.1"/>
    <property type="molecule type" value="Genomic_DNA"/>
</dbReference>
<dbReference type="GO" id="GO:0006368">
    <property type="term" value="P:transcription elongation by RNA polymerase II"/>
    <property type="evidence" value="ECO:0007669"/>
    <property type="project" value="InterPro"/>
</dbReference>
<evidence type="ECO:0000256" key="2">
    <source>
        <dbReference type="ARBA" id="ARBA00010427"/>
    </source>
</evidence>
<dbReference type="GO" id="GO:0016593">
    <property type="term" value="C:Cdc73/Paf1 complex"/>
    <property type="evidence" value="ECO:0007669"/>
    <property type="project" value="InterPro"/>
</dbReference>
<evidence type="ECO:0000259" key="6">
    <source>
        <dbReference type="Pfam" id="PF05179"/>
    </source>
</evidence>
<dbReference type="InParanoid" id="A0A1X2GZL4"/>
<comment type="subcellular location">
    <subcellularLocation>
        <location evidence="1">Nucleus</location>
    </subcellularLocation>
</comment>
<dbReference type="OrthoDB" id="2186602at2759"/>
<dbReference type="OMA" id="GYYFHFA"/>
<evidence type="ECO:0000313" key="9">
    <source>
        <dbReference type="Proteomes" id="UP000242180"/>
    </source>
</evidence>
<feature type="region of interest" description="Disordered" evidence="5">
    <location>
        <begin position="117"/>
        <end position="141"/>
    </location>
</feature>
<dbReference type="InterPro" id="IPR038103">
    <property type="entry name" value="CDC73_C_sf"/>
</dbReference>
<evidence type="ECO:0000259" key="7">
    <source>
        <dbReference type="Pfam" id="PF16050"/>
    </source>
</evidence>
<keyword evidence="4" id="KW-0539">Nucleus</keyword>
<dbReference type="STRING" id="13706.A0A1X2GZL4"/>
<keyword evidence="3" id="KW-0804">Transcription</keyword>
<evidence type="ECO:0000256" key="5">
    <source>
        <dbReference type="SAM" id="MobiDB-lite"/>
    </source>
</evidence>
<feature type="domain" description="Paf1 complex subunit Cdc73 N-terminal" evidence="7">
    <location>
        <begin position="34"/>
        <end position="119"/>
    </location>
</feature>
<dbReference type="InterPro" id="IPR007852">
    <property type="entry name" value="Cdc73/Parafibromin"/>
</dbReference>
<reference evidence="8 9" key="1">
    <citation type="submission" date="2016-07" db="EMBL/GenBank/DDBJ databases">
        <title>Pervasive Adenine N6-methylation of Active Genes in Fungi.</title>
        <authorList>
            <consortium name="DOE Joint Genome Institute"/>
            <person name="Mondo S.J."/>
            <person name="Dannebaum R.O."/>
            <person name="Kuo R.C."/>
            <person name="Labutti K."/>
            <person name="Haridas S."/>
            <person name="Kuo A."/>
            <person name="Salamov A."/>
            <person name="Ahrendt S.R."/>
            <person name="Lipzen A."/>
            <person name="Sullivan W."/>
            <person name="Andreopoulos W.B."/>
            <person name="Clum A."/>
            <person name="Lindquist E."/>
            <person name="Daum C."/>
            <person name="Ramamoorthy G.K."/>
            <person name="Gryganskyi A."/>
            <person name="Culley D."/>
            <person name="Magnuson J.K."/>
            <person name="James T.Y."/>
            <person name="O'Malley M.A."/>
            <person name="Stajich J.E."/>
            <person name="Spatafora J.W."/>
            <person name="Visel A."/>
            <person name="Grigoriev I.V."/>
        </authorList>
    </citation>
    <scope>NUCLEOTIDE SEQUENCE [LARGE SCALE GENOMIC DNA]</scope>
    <source>
        <strain evidence="8 9">NRRL 2496</strain>
    </source>
</reference>
<sequence>MATDDQALILLRDYKRSHKPFQLFNEAGDSVESVADAKTIRFDDTTFACNVPTQFKKSAATSDQDTYTLDSIVFLTENAQLDNSAYLKACRHRNIEHVSIVDKKKILDYLSGKVDLPSSSKRKREGEDEPKTTTGDDAYDHQAKRAKDFVAHLEANYYPLVTPESIMQGTKKLDHLIAMTHEAVARKDKGHRPQQKSASAKPSKGQAGKDRIPIIIVPAAPTAKITLFNVKQFLEQSQYVDGSDLRRQGIKKPERVTVEHRKPNGDMVVYHVVDNVSNFKQADWDRVACVFASGQLWQFKGWKYEKPVELFSHYKGFLPIWQGETISGPAANWNVKKLQFHRSRRHQDKAVASQFWDTLYH</sequence>
<dbReference type="PANTHER" id="PTHR12466:SF8">
    <property type="entry name" value="PARAFIBROMIN"/>
    <property type="match status" value="1"/>
</dbReference>
<organism evidence="8 9">
    <name type="scientific">Syncephalastrum racemosum</name>
    <name type="common">Filamentous fungus</name>
    <dbReference type="NCBI Taxonomy" id="13706"/>
    <lineage>
        <taxon>Eukaryota</taxon>
        <taxon>Fungi</taxon>
        <taxon>Fungi incertae sedis</taxon>
        <taxon>Mucoromycota</taxon>
        <taxon>Mucoromycotina</taxon>
        <taxon>Mucoromycetes</taxon>
        <taxon>Mucorales</taxon>
        <taxon>Syncephalastraceae</taxon>
        <taxon>Syncephalastrum</taxon>
    </lineage>
</organism>
<evidence type="ECO:0000256" key="1">
    <source>
        <dbReference type="ARBA" id="ARBA00004123"/>
    </source>
</evidence>
<comment type="caution">
    <text evidence="8">The sequence shown here is derived from an EMBL/GenBank/DDBJ whole genome shotgun (WGS) entry which is preliminary data.</text>
</comment>
<protein>
    <submittedName>
        <fullName evidence="8">RNA pol II accessory factor, Cdc73 family-domain-containing protein</fullName>
    </submittedName>
</protein>
<dbReference type="AlphaFoldDB" id="A0A1X2GZL4"/>
<feature type="region of interest" description="Disordered" evidence="5">
    <location>
        <begin position="184"/>
        <end position="207"/>
    </location>
</feature>